<organism evidence="10 11">
    <name type="scientific">Coffea canephora</name>
    <name type="common">Robusta coffee</name>
    <dbReference type="NCBI Taxonomy" id="49390"/>
    <lineage>
        <taxon>Eukaryota</taxon>
        <taxon>Viridiplantae</taxon>
        <taxon>Streptophyta</taxon>
        <taxon>Embryophyta</taxon>
        <taxon>Tracheophyta</taxon>
        <taxon>Spermatophyta</taxon>
        <taxon>Magnoliopsida</taxon>
        <taxon>eudicotyledons</taxon>
        <taxon>Gunneridae</taxon>
        <taxon>Pentapetalae</taxon>
        <taxon>asterids</taxon>
        <taxon>lamiids</taxon>
        <taxon>Gentianales</taxon>
        <taxon>Rubiaceae</taxon>
        <taxon>Ixoroideae</taxon>
        <taxon>Gardenieae complex</taxon>
        <taxon>Bertiereae - Coffeeae clade</taxon>
        <taxon>Coffeeae</taxon>
        <taxon>Coffea</taxon>
    </lineage>
</organism>
<evidence type="ECO:0000256" key="6">
    <source>
        <dbReference type="SAM" id="MobiDB-lite"/>
    </source>
</evidence>
<evidence type="ECO:0000259" key="9">
    <source>
        <dbReference type="Pfam" id="PF13664"/>
    </source>
</evidence>
<feature type="transmembrane region" description="Helical" evidence="7">
    <location>
        <begin position="229"/>
        <end position="252"/>
    </location>
</feature>
<feature type="coiled-coil region" evidence="5">
    <location>
        <begin position="163"/>
        <end position="190"/>
    </location>
</feature>
<dbReference type="Proteomes" id="UP000295252">
    <property type="component" value="Chromosome II"/>
</dbReference>
<feature type="compositionally biased region" description="Basic and acidic residues" evidence="6">
    <location>
        <begin position="76"/>
        <end position="95"/>
    </location>
</feature>
<feature type="signal peptide" evidence="8">
    <location>
        <begin position="1"/>
        <end position="17"/>
    </location>
</feature>
<dbReference type="AlphaFoldDB" id="A0A068UQK9"/>
<keyword evidence="5" id="KW-0175">Coiled coil</keyword>
<dbReference type="Gramene" id="CDP10676">
    <property type="protein sequence ID" value="CDP10676"/>
    <property type="gene ID" value="GSCOC_T00031464001"/>
</dbReference>
<feature type="region of interest" description="Disordered" evidence="6">
    <location>
        <begin position="51"/>
        <end position="95"/>
    </location>
</feature>
<evidence type="ECO:0000256" key="8">
    <source>
        <dbReference type="SAM" id="SignalP"/>
    </source>
</evidence>
<feature type="transmembrane region" description="Helical" evidence="7">
    <location>
        <begin position="405"/>
        <end position="425"/>
    </location>
</feature>
<dbReference type="OMA" id="AYGTCVW"/>
<reference evidence="11" key="1">
    <citation type="journal article" date="2014" name="Science">
        <title>The coffee genome provides insight into the convergent evolution of caffeine biosynthesis.</title>
        <authorList>
            <person name="Denoeud F."/>
            <person name="Carretero-Paulet L."/>
            <person name="Dereeper A."/>
            <person name="Droc G."/>
            <person name="Guyot R."/>
            <person name="Pietrella M."/>
            <person name="Zheng C."/>
            <person name="Alberti A."/>
            <person name="Anthony F."/>
            <person name="Aprea G."/>
            <person name="Aury J.M."/>
            <person name="Bento P."/>
            <person name="Bernard M."/>
            <person name="Bocs S."/>
            <person name="Campa C."/>
            <person name="Cenci A."/>
            <person name="Combes M.C."/>
            <person name="Crouzillat D."/>
            <person name="Da Silva C."/>
            <person name="Daddiego L."/>
            <person name="De Bellis F."/>
            <person name="Dussert S."/>
            <person name="Garsmeur O."/>
            <person name="Gayraud T."/>
            <person name="Guignon V."/>
            <person name="Jahn K."/>
            <person name="Jamilloux V."/>
            <person name="Joet T."/>
            <person name="Labadie K."/>
            <person name="Lan T."/>
            <person name="Leclercq J."/>
            <person name="Lepelley M."/>
            <person name="Leroy T."/>
            <person name="Li L.T."/>
            <person name="Librado P."/>
            <person name="Lopez L."/>
            <person name="Munoz A."/>
            <person name="Noel B."/>
            <person name="Pallavicini A."/>
            <person name="Perrotta G."/>
            <person name="Poncet V."/>
            <person name="Pot D."/>
            <person name="Priyono X."/>
            <person name="Rigoreau M."/>
            <person name="Rouard M."/>
            <person name="Rozas J."/>
            <person name="Tranchant-Dubreuil C."/>
            <person name="VanBuren R."/>
            <person name="Zhang Q."/>
            <person name="Andrade A.C."/>
            <person name="Argout X."/>
            <person name="Bertrand B."/>
            <person name="de Kochko A."/>
            <person name="Graziosi G."/>
            <person name="Henry R.J."/>
            <person name="Jayarama X."/>
            <person name="Ming R."/>
            <person name="Nagai C."/>
            <person name="Rounsley S."/>
            <person name="Sankoff D."/>
            <person name="Giuliano G."/>
            <person name="Albert V.A."/>
            <person name="Wincker P."/>
            <person name="Lashermes P."/>
        </authorList>
    </citation>
    <scope>NUCLEOTIDE SEQUENCE [LARGE SCALE GENOMIC DNA]</scope>
    <source>
        <strain evidence="11">cv. DH200-94</strain>
    </source>
</reference>
<evidence type="ECO:0000256" key="4">
    <source>
        <dbReference type="ARBA" id="ARBA00023136"/>
    </source>
</evidence>
<evidence type="ECO:0000256" key="7">
    <source>
        <dbReference type="SAM" id="Phobius"/>
    </source>
</evidence>
<name>A0A068UQK9_COFCA</name>
<evidence type="ECO:0000256" key="3">
    <source>
        <dbReference type="ARBA" id="ARBA00022989"/>
    </source>
</evidence>
<evidence type="ECO:0000256" key="5">
    <source>
        <dbReference type="SAM" id="Coils"/>
    </source>
</evidence>
<comment type="subcellular location">
    <subcellularLocation>
        <location evidence="1">Membrane</location>
    </subcellularLocation>
</comment>
<evidence type="ECO:0000256" key="2">
    <source>
        <dbReference type="ARBA" id="ARBA00022692"/>
    </source>
</evidence>
<keyword evidence="4 7" id="KW-0472">Membrane</keyword>
<accession>A0A068UQK9</accession>
<feature type="domain" description="TMEM205-like" evidence="9">
    <location>
        <begin position="234"/>
        <end position="335"/>
    </location>
</feature>
<dbReference type="Pfam" id="PF13664">
    <property type="entry name" value="DUF4149"/>
    <property type="match status" value="1"/>
</dbReference>
<evidence type="ECO:0000256" key="1">
    <source>
        <dbReference type="ARBA" id="ARBA00004370"/>
    </source>
</evidence>
<feature type="compositionally biased region" description="Low complexity" evidence="6">
    <location>
        <begin position="364"/>
        <end position="375"/>
    </location>
</feature>
<sequence>MMNIVALCLVLTTLATAGVWSPTPEKVNNDKEDVILKEGHRTVVVEFEKDDGNTKVSISPQEAVHEGFVHKPSSSRVDEKGPHDSSIKGKVSDSVENVKENLKDEQEEAGDPHKATPRELVCDALGRCKHKIASAIGKTKEMVSENAHEAADKVYEGNLSKLVEATKGKVKEAEEKVEGISKEGEEVIERVKEKGKKGLKGILRRGREVVYGFFGYVFSRESLAFGMRILQLLGLAGAYGMSIWVTFISSYVLARALPRQQFAILQSKIYPVYFQAMAYSVGLVLVGHLLSRRKRVSSSAGDTLQGFNLLASLLMLSINLKYLEPLATKVMFERMKLEKEEGRGVESSKEEQSDGVVDSITEPSSVKASSTATKTCPSSSTPHESPEAAASQCEIVRLSEALRKLNTISSFLNVLTLMALTWHLVHLGQLLSRI</sequence>
<dbReference type="PANTHER" id="PTHR47652:SF3">
    <property type="entry name" value="MITOCHONDRIAL IMPORT INNER MEMBRANE TRANSLOCASE SUBUNIT TIM44"/>
    <property type="match status" value="1"/>
</dbReference>
<evidence type="ECO:0000313" key="11">
    <source>
        <dbReference type="Proteomes" id="UP000295252"/>
    </source>
</evidence>
<feature type="transmembrane region" description="Helical" evidence="7">
    <location>
        <begin position="272"/>
        <end position="291"/>
    </location>
</feature>
<dbReference type="PANTHER" id="PTHR47652">
    <property type="entry name" value="MITOCHONDRIAL IMPORT INNER MEMBRANE TRANSLOCASE SUBUNIT TIM44"/>
    <property type="match status" value="1"/>
</dbReference>
<dbReference type="PhylomeDB" id="A0A068UQK9"/>
<proteinExistence type="predicted"/>
<feature type="region of interest" description="Disordered" evidence="6">
    <location>
        <begin position="341"/>
        <end position="388"/>
    </location>
</feature>
<dbReference type="EMBL" id="HG739130">
    <property type="protein sequence ID" value="CDP10676.1"/>
    <property type="molecule type" value="Genomic_DNA"/>
</dbReference>
<gene>
    <name evidence="10" type="ORF">GSCOC_T00031464001</name>
</gene>
<dbReference type="InParanoid" id="A0A068UQK9"/>
<dbReference type="FunCoup" id="A0A068UQK9">
    <property type="interactions" value="67"/>
</dbReference>
<dbReference type="OrthoDB" id="1641132at2759"/>
<feature type="compositionally biased region" description="Basic and acidic residues" evidence="6">
    <location>
        <begin position="341"/>
        <end position="352"/>
    </location>
</feature>
<evidence type="ECO:0000313" key="10">
    <source>
        <dbReference type="EMBL" id="CDP10676.1"/>
    </source>
</evidence>
<keyword evidence="8" id="KW-0732">Signal</keyword>
<keyword evidence="2 7" id="KW-0812">Transmembrane</keyword>
<feature type="chain" id="PRO_5001658160" description="TMEM205-like domain-containing protein" evidence="8">
    <location>
        <begin position="18"/>
        <end position="434"/>
    </location>
</feature>
<keyword evidence="3 7" id="KW-1133">Transmembrane helix</keyword>
<protein>
    <recommendedName>
        <fullName evidence="9">TMEM205-like domain-containing protein</fullName>
    </recommendedName>
</protein>
<dbReference type="InterPro" id="IPR025423">
    <property type="entry name" value="TMEM205-like"/>
</dbReference>
<dbReference type="GO" id="GO:0016020">
    <property type="term" value="C:membrane"/>
    <property type="evidence" value="ECO:0007669"/>
    <property type="project" value="UniProtKB-SubCell"/>
</dbReference>
<keyword evidence="11" id="KW-1185">Reference proteome</keyword>